<dbReference type="EMBL" id="JBHTIB010000012">
    <property type="protein sequence ID" value="MFD0835783.1"/>
    <property type="molecule type" value="Genomic_DNA"/>
</dbReference>
<keyword evidence="2" id="KW-1185">Reference proteome</keyword>
<accession>A0ABW3BSP8</accession>
<dbReference type="SUPFAM" id="SSF49464">
    <property type="entry name" value="Carboxypeptidase regulatory domain-like"/>
    <property type="match status" value="1"/>
</dbReference>
<name>A0ABW3BSP8_9FLAO</name>
<dbReference type="RefSeq" id="WP_379941212.1">
    <property type="nucleotide sequence ID" value="NZ_JBHTIB010000012.1"/>
</dbReference>
<gene>
    <name evidence="1" type="ORF">ACFQ0I_08420</name>
</gene>
<protein>
    <submittedName>
        <fullName evidence="1">Carboxypeptidase-like regulatory domain-containing protein</fullName>
    </submittedName>
</protein>
<proteinExistence type="predicted"/>
<comment type="caution">
    <text evidence="1">The sequence shown here is derived from an EMBL/GenBank/DDBJ whole genome shotgun (WGS) entry which is preliminary data.</text>
</comment>
<organism evidence="1 2">
    <name type="scientific">Mariniflexile aquimaris</name>
    <dbReference type="NCBI Taxonomy" id="881009"/>
    <lineage>
        <taxon>Bacteria</taxon>
        <taxon>Pseudomonadati</taxon>
        <taxon>Bacteroidota</taxon>
        <taxon>Flavobacteriia</taxon>
        <taxon>Flavobacteriales</taxon>
        <taxon>Flavobacteriaceae</taxon>
        <taxon>Mariniflexile</taxon>
    </lineage>
</organism>
<dbReference type="Pfam" id="PF13715">
    <property type="entry name" value="CarbopepD_reg_2"/>
    <property type="match status" value="1"/>
</dbReference>
<evidence type="ECO:0000313" key="1">
    <source>
        <dbReference type="EMBL" id="MFD0835783.1"/>
    </source>
</evidence>
<reference evidence="2" key="1">
    <citation type="journal article" date="2019" name="Int. J. Syst. Evol. Microbiol.">
        <title>The Global Catalogue of Microorganisms (GCM) 10K type strain sequencing project: providing services to taxonomists for standard genome sequencing and annotation.</title>
        <authorList>
            <consortium name="The Broad Institute Genomics Platform"/>
            <consortium name="The Broad Institute Genome Sequencing Center for Infectious Disease"/>
            <person name="Wu L."/>
            <person name="Ma J."/>
        </authorList>
    </citation>
    <scope>NUCLEOTIDE SEQUENCE [LARGE SCALE GENOMIC DNA]</scope>
    <source>
        <strain evidence="2">CCUG 60529</strain>
    </source>
</reference>
<dbReference type="InterPro" id="IPR008969">
    <property type="entry name" value="CarboxyPept-like_regulatory"/>
</dbReference>
<dbReference type="Proteomes" id="UP001597011">
    <property type="component" value="Unassembled WGS sequence"/>
</dbReference>
<sequence length="491" mass="57247">MIKLYFFFFIFLVSTLGFSQNITAKLIDKNTKNPIPFASIKTGDYSGVITNEEGYFSISDENQESTILNISCLGYKSKSLTIKDLKTLNFIVALDEAFNQLNEIYISNRKPNADSIIARVKRKFSENYNVSLKTYNIFYRATDYIDFENLDFEIDKASHVKKQQLERANSDLDGLSRDIINSKTIHFTDFKANFYTQDKENSKLVITKATKLIDQKNDFSLNQVEKRAQHIVLKYLDTTKTYKVKSGLFKVEDSMSLKNEAIKNKQKNELQLNDLKNSTNNLLYKSQLRENSFLSSILNSNLYQYSLAAIAYYNDEITYIISYKPKKGKAKYTGKLYVNDENYAISKLDYTFFEDRYGSKLNLKLLLGVKYIENLKRGLIIYQKNEDNIYQPKYIKQETGSYFYVNRDLTLIENSKNRNKVSSNFKIEGNGRQKVEILFTSSSTNTQEEFNSIKQEKTAPYQILNKFDKGIWNNEETLEPLEEMKRFNIKK</sequence>
<evidence type="ECO:0000313" key="2">
    <source>
        <dbReference type="Proteomes" id="UP001597011"/>
    </source>
</evidence>